<feature type="region of interest" description="Disordered" evidence="1">
    <location>
        <begin position="1"/>
        <end position="110"/>
    </location>
</feature>
<evidence type="ECO:0000313" key="2">
    <source>
        <dbReference type="EMBL" id="KAJ9155156.1"/>
    </source>
</evidence>
<dbReference type="Proteomes" id="UP001174694">
    <property type="component" value="Unassembled WGS sequence"/>
</dbReference>
<sequence length="339" mass="35533">MSSRDIDDRGRMPLDTDNYNNSNDNNPPPPTGTTIENMNHSSRHTYLPQQSTQLSDRGLPSDAGPATIHRDAIRGRLVRQPDSIGSIEEQQEEQSGREDHDNDDDESPNNNISAVAAVINSLSSVRVGFGSAARSTDKTSPDDDDDDDGYEDGGGGASARDTLVSPIIGDSFLSPNRNHADDGPSAPNTRTNRYSALTQSTNNNKKRKASDTSLAGSEDRRGWVLESLQVNPGWTPEILGWRNDHSSMQTVNNVGLKVSCSATSAPAGMISGGATTTVDPGLQGSPAVWSTPEGPTSAEAAGARGDGSRCFPDAAEVSSSEGDTAGEASSDGDTEMGGA</sequence>
<dbReference type="AlphaFoldDB" id="A0AA38VIW5"/>
<protein>
    <submittedName>
        <fullName evidence="2">Uncharacterized protein</fullName>
    </submittedName>
</protein>
<evidence type="ECO:0000256" key="1">
    <source>
        <dbReference type="SAM" id="MobiDB-lite"/>
    </source>
</evidence>
<gene>
    <name evidence="2" type="ORF">NKR23_g1918</name>
</gene>
<keyword evidence="3" id="KW-1185">Reference proteome</keyword>
<feature type="compositionally biased region" description="Polar residues" evidence="1">
    <location>
        <begin position="186"/>
        <end position="203"/>
    </location>
</feature>
<feature type="compositionally biased region" description="Low complexity" evidence="1">
    <location>
        <begin position="15"/>
        <end position="25"/>
    </location>
</feature>
<feature type="region of interest" description="Disordered" evidence="1">
    <location>
        <begin position="282"/>
        <end position="339"/>
    </location>
</feature>
<name>A0AA38VIW5_9PEZI</name>
<feature type="compositionally biased region" description="Basic and acidic residues" evidence="1">
    <location>
        <begin position="1"/>
        <end position="14"/>
    </location>
</feature>
<comment type="caution">
    <text evidence="2">The sequence shown here is derived from an EMBL/GenBank/DDBJ whole genome shotgun (WGS) entry which is preliminary data.</text>
</comment>
<reference evidence="2" key="1">
    <citation type="submission" date="2022-07" db="EMBL/GenBank/DDBJ databases">
        <title>Fungi with potential for degradation of polypropylene.</title>
        <authorList>
            <person name="Gostincar C."/>
        </authorList>
    </citation>
    <scope>NUCLEOTIDE SEQUENCE</scope>
    <source>
        <strain evidence="2">EXF-13308</strain>
    </source>
</reference>
<accession>A0AA38VIW5</accession>
<proteinExistence type="predicted"/>
<evidence type="ECO:0000313" key="3">
    <source>
        <dbReference type="Proteomes" id="UP001174694"/>
    </source>
</evidence>
<feature type="region of interest" description="Disordered" evidence="1">
    <location>
        <begin position="131"/>
        <end position="218"/>
    </location>
</feature>
<feature type="compositionally biased region" description="Acidic residues" evidence="1">
    <location>
        <begin position="142"/>
        <end position="151"/>
    </location>
</feature>
<dbReference type="EMBL" id="JANBVO010000003">
    <property type="protein sequence ID" value="KAJ9155156.1"/>
    <property type="molecule type" value="Genomic_DNA"/>
</dbReference>
<organism evidence="2 3">
    <name type="scientific">Pleurostoma richardsiae</name>
    <dbReference type="NCBI Taxonomy" id="41990"/>
    <lineage>
        <taxon>Eukaryota</taxon>
        <taxon>Fungi</taxon>
        <taxon>Dikarya</taxon>
        <taxon>Ascomycota</taxon>
        <taxon>Pezizomycotina</taxon>
        <taxon>Sordariomycetes</taxon>
        <taxon>Sordariomycetidae</taxon>
        <taxon>Calosphaeriales</taxon>
        <taxon>Pleurostomataceae</taxon>
        <taxon>Pleurostoma</taxon>
    </lineage>
</organism>
<feature type="compositionally biased region" description="Acidic residues" evidence="1">
    <location>
        <begin position="330"/>
        <end position="339"/>
    </location>
</feature>